<dbReference type="InterPro" id="IPR027417">
    <property type="entry name" value="P-loop_NTPase"/>
</dbReference>
<feature type="coiled-coil region" evidence="6">
    <location>
        <begin position="196"/>
        <end position="230"/>
    </location>
</feature>
<dbReference type="AlphaFoldDB" id="A0A2R4MFJ6"/>
<dbReference type="PANTHER" id="PTHR32309:SF13">
    <property type="entry name" value="FERRIC ENTEROBACTIN TRANSPORT PROTEIN FEPE"/>
    <property type="match status" value="1"/>
</dbReference>
<evidence type="ECO:0000313" key="10">
    <source>
        <dbReference type="EMBL" id="AVX04780.1"/>
    </source>
</evidence>
<dbReference type="STRING" id="1122213.GCA_000423365_02584"/>
<dbReference type="PANTHER" id="PTHR32309">
    <property type="entry name" value="TYROSINE-PROTEIN KINASE"/>
    <property type="match status" value="1"/>
</dbReference>
<feature type="region of interest" description="Disordered" evidence="7">
    <location>
        <begin position="476"/>
        <end position="515"/>
    </location>
</feature>
<keyword evidence="3 8" id="KW-0812">Transmembrane</keyword>
<dbReference type="InterPro" id="IPR050445">
    <property type="entry name" value="Bact_polysacc_biosynth/exp"/>
</dbReference>
<feature type="compositionally biased region" description="Low complexity" evidence="7">
    <location>
        <begin position="479"/>
        <end position="489"/>
    </location>
</feature>
<keyword evidence="2" id="KW-1003">Cell membrane</keyword>
<gene>
    <name evidence="10" type="ORF">MXMO3_02266</name>
</gene>
<dbReference type="KEGG" id="mmyr:MXMO3_02266"/>
<keyword evidence="5 8" id="KW-0472">Membrane</keyword>
<dbReference type="Gene3D" id="3.40.50.300">
    <property type="entry name" value="P-loop containing nucleotide triphosphate hydrolases"/>
    <property type="match status" value="1"/>
</dbReference>
<keyword evidence="6" id="KW-0175">Coiled coil</keyword>
<sequence length="714" mass="77214">MTQNGASSYEDVQINIHHLMGAILKRLPRILIVTLIIAGAVYVLTSMMTPKYDATASILVEARLDSFISSSDRQQGGSRQAADDAAIASQIQLLKSRETLLQVVDQLDLRSNPEFTQSSGGLMSSLMGLLGREKTASPKSLDDRIVNKLNSNIVAARARDSRVIDITYRSESPQTAAEIANALATALEKRRSNLTIEDTANATKWLEQEIDRLRRDVTAAENKVAEFRVNNDLFTGQSNNSLLGQQLSEISRQISATSERKNAAATRSRLIQDLLKKGQPLESVPDVRESPIVQRMLEQKANFQASRAESAATLLDDHPTIQALDAQISDINKQIAAEGRRIAQALATQAEIEEELEKSLQDDLTRLKLSASSAERSGVTLADLERAASAQRDLLNTFLARLSEATARTNSGATFPDVRTISTASAPNTPASPKKTMLTIVAAALTLVVQIGSIIVGELASGRLVHLRQGKAEAEGREMVAAPVAAPRPAETETADIPDEHKMPERAPQTAPHGDVFAKDDVHKIAHKETKIADDLPVVLSELALSQQHVVLVATPRAGRGDQRLAAELMANIAANGQTAVVVNAGGADHLPSTKGLTDLCENEAEFGDVIHGGREENLFFVPWGTKDRLRFNSPDFMLLIDALGALYDFVIVECGQLGARSPIVAFADSGAHLVLPNEGINRAQFDKIRDDARSLGLGFCRITDLNERDTDVA</sequence>
<dbReference type="Pfam" id="PF02706">
    <property type="entry name" value="Wzz"/>
    <property type="match status" value="1"/>
</dbReference>
<evidence type="ECO:0000256" key="4">
    <source>
        <dbReference type="ARBA" id="ARBA00022989"/>
    </source>
</evidence>
<evidence type="ECO:0000256" key="7">
    <source>
        <dbReference type="SAM" id="MobiDB-lite"/>
    </source>
</evidence>
<feature type="domain" description="Polysaccharide chain length determinant N-terminal" evidence="9">
    <location>
        <begin position="13"/>
        <end position="107"/>
    </location>
</feature>
<evidence type="ECO:0000256" key="2">
    <source>
        <dbReference type="ARBA" id="ARBA00022475"/>
    </source>
</evidence>
<evidence type="ECO:0000256" key="8">
    <source>
        <dbReference type="SAM" id="Phobius"/>
    </source>
</evidence>
<reference evidence="10 11" key="1">
    <citation type="submission" date="2017-05" db="EMBL/GenBank/DDBJ databases">
        <title>Genome Analysis of Maritalea myrionectae HL2708#5.</title>
        <authorList>
            <consortium name="Cotde Inc.-PKNU"/>
            <person name="Jang D."/>
            <person name="Oh H.-M."/>
        </authorList>
    </citation>
    <scope>NUCLEOTIDE SEQUENCE [LARGE SCALE GENOMIC DNA]</scope>
    <source>
        <strain evidence="10 11">HL2708#5</strain>
    </source>
</reference>
<evidence type="ECO:0000256" key="3">
    <source>
        <dbReference type="ARBA" id="ARBA00022692"/>
    </source>
</evidence>
<dbReference type="GO" id="GO:0004713">
    <property type="term" value="F:protein tyrosine kinase activity"/>
    <property type="evidence" value="ECO:0007669"/>
    <property type="project" value="TreeGrafter"/>
</dbReference>
<keyword evidence="11" id="KW-1185">Reference proteome</keyword>
<organism evidence="10 11">
    <name type="scientific">Maritalea myrionectae</name>
    <dbReference type="NCBI Taxonomy" id="454601"/>
    <lineage>
        <taxon>Bacteria</taxon>
        <taxon>Pseudomonadati</taxon>
        <taxon>Pseudomonadota</taxon>
        <taxon>Alphaproteobacteria</taxon>
        <taxon>Hyphomicrobiales</taxon>
        <taxon>Devosiaceae</taxon>
        <taxon>Maritalea</taxon>
    </lineage>
</organism>
<evidence type="ECO:0000313" key="11">
    <source>
        <dbReference type="Proteomes" id="UP000258927"/>
    </source>
</evidence>
<feature type="transmembrane region" description="Helical" evidence="8">
    <location>
        <begin position="30"/>
        <end position="48"/>
    </location>
</feature>
<dbReference type="RefSeq" id="WP_117395917.1">
    <property type="nucleotide sequence ID" value="NZ_CP021330.1"/>
</dbReference>
<protein>
    <recommendedName>
        <fullName evidence="9">Polysaccharide chain length determinant N-terminal domain-containing protein</fullName>
    </recommendedName>
</protein>
<proteinExistence type="predicted"/>
<dbReference type="Proteomes" id="UP000258927">
    <property type="component" value="Chromosome"/>
</dbReference>
<dbReference type="InterPro" id="IPR003856">
    <property type="entry name" value="LPS_length_determ_N"/>
</dbReference>
<comment type="subcellular location">
    <subcellularLocation>
        <location evidence="1">Cell membrane</location>
        <topology evidence="1">Multi-pass membrane protein</topology>
    </subcellularLocation>
</comment>
<evidence type="ECO:0000256" key="1">
    <source>
        <dbReference type="ARBA" id="ARBA00004651"/>
    </source>
</evidence>
<dbReference type="EMBL" id="CP021330">
    <property type="protein sequence ID" value="AVX04780.1"/>
    <property type="molecule type" value="Genomic_DNA"/>
</dbReference>
<evidence type="ECO:0000256" key="6">
    <source>
        <dbReference type="SAM" id="Coils"/>
    </source>
</evidence>
<evidence type="ECO:0000256" key="5">
    <source>
        <dbReference type="ARBA" id="ARBA00023136"/>
    </source>
</evidence>
<keyword evidence="4 8" id="KW-1133">Transmembrane helix</keyword>
<dbReference type="GO" id="GO:0005886">
    <property type="term" value="C:plasma membrane"/>
    <property type="evidence" value="ECO:0007669"/>
    <property type="project" value="UniProtKB-SubCell"/>
</dbReference>
<accession>A0A2R4MFJ6</accession>
<evidence type="ECO:0000259" key="9">
    <source>
        <dbReference type="Pfam" id="PF02706"/>
    </source>
</evidence>
<name>A0A2R4MFJ6_9HYPH</name>